<dbReference type="PANTHER" id="PTHR30069">
    <property type="entry name" value="TONB-DEPENDENT OUTER MEMBRANE RECEPTOR"/>
    <property type="match status" value="1"/>
</dbReference>
<dbReference type="Pfam" id="PF07715">
    <property type="entry name" value="Plug"/>
    <property type="match status" value="1"/>
</dbReference>
<dbReference type="InterPro" id="IPR039426">
    <property type="entry name" value="TonB-dep_rcpt-like"/>
</dbReference>
<protein>
    <submittedName>
        <fullName evidence="14">TonB-dependent receptor</fullName>
    </submittedName>
</protein>
<dbReference type="Gene3D" id="2.170.130.10">
    <property type="entry name" value="TonB-dependent receptor, plug domain"/>
    <property type="match status" value="1"/>
</dbReference>
<evidence type="ECO:0000256" key="2">
    <source>
        <dbReference type="ARBA" id="ARBA00022448"/>
    </source>
</evidence>
<evidence type="ECO:0000256" key="7">
    <source>
        <dbReference type="ARBA" id="ARBA00023136"/>
    </source>
</evidence>
<reference evidence="15" key="1">
    <citation type="journal article" date="2019" name="Int. J. Syst. Evol. Microbiol.">
        <title>The Global Catalogue of Microorganisms (GCM) 10K type strain sequencing project: providing services to taxonomists for standard genome sequencing and annotation.</title>
        <authorList>
            <consortium name="The Broad Institute Genomics Platform"/>
            <consortium name="The Broad Institute Genome Sequencing Center for Infectious Disease"/>
            <person name="Wu L."/>
            <person name="Ma J."/>
        </authorList>
    </citation>
    <scope>NUCLEOTIDE SEQUENCE [LARGE SCALE GENOMIC DNA]</scope>
    <source>
        <strain evidence="15">CCUG 60523</strain>
    </source>
</reference>
<evidence type="ECO:0000259" key="12">
    <source>
        <dbReference type="Pfam" id="PF00593"/>
    </source>
</evidence>
<keyword evidence="3 10" id="KW-1134">Transmembrane beta strand</keyword>
<feature type="domain" description="TonB-dependent receptor plug" evidence="13">
    <location>
        <begin position="40"/>
        <end position="139"/>
    </location>
</feature>
<evidence type="ECO:0000256" key="10">
    <source>
        <dbReference type="PROSITE-ProRule" id="PRU01360"/>
    </source>
</evidence>
<evidence type="ECO:0000313" key="14">
    <source>
        <dbReference type="EMBL" id="MFC3878613.1"/>
    </source>
</evidence>
<keyword evidence="9 10" id="KW-0998">Cell outer membrane</keyword>
<evidence type="ECO:0000256" key="4">
    <source>
        <dbReference type="ARBA" id="ARBA00022692"/>
    </source>
</evidence>
<comment type="subcellular location">
    <subcellularLocation>
        <location evidence="1 10">Cell outer membrane</location>
        <topology evidence="1 10">Multi-pass membrane protein</topology>
    </subcellularLocation>
</comment>
<evidence type="ECO:0000256" key="9">
    <source>
        <dbReference type="ARBA" id="ARBA00023237"/>
    </source>
</evidence>
<dbReference type="Gene3D" id="2.40.170.20">
    <property type="entry name" value="TonB-dependent receptor, beta-barrel domain"/>
    <property type="match status" value="1"/>
</dbReference>
<keyword evidence="4 10" id="KW-0812">Transmembrane</keyword>
<dbReference type="RefSeq" id="WP_377902239.1">
    <property type="nucleotide sequence ID" value="NZ_JBHRZS010000002.1"/>
</dbReference>
<keyword evidence="8 14" id="KW-0675">Receptor</keyword>
<dbReference type="PANTHER" id="PTHR30069:SF29">
    <property type="entry name" value="HEMOGLOBIN AND HEMOGLOBIN-HAPTOGLOBIN-BINDING PROTEIN 1-RELATED"/>
    <property type="match status" value="1"/>
</dbReference>
<dbReference type="InterPro" id="IPR036942">
    <property type="entry name" value="Beta-barrel_TonB_sf"/>
</dbReference>
<accession>A0ABV8AL41</accession>
<evidence type="ECO:0000259" key="13">
    <source>
        <dbReference type="Pfam" id="PF07715"/>
    </source>
</evidence>
<keyword evidence="6 11" id="KW-0798">TonB box</keyword>
<evidence type="ECO:0000256" key="1">
    <source>
        <dbReference type="ARBA" id="ARBA00004571"/>
    </source>
</evidence>
<name>A0ABV8AL41_9BACT</name>
<evidence type="ECO:0000256" key="5">
    <source>
        <dbReference type="ARBA" id="ARBA00022729"/>
    </source>
</evidence>
<organism evidence="14 15">
    <name type="scientific">Algoriphagus namhaensis</name>
    <dbReference type="NCBI Taxonomy" id="915353"/>
    <lineage>
        <taxon>Bacteria</taxon>
        <taxon>Pseudomonadati</taxon>
        <taxon>Bacteroidota</taxon>
        <taxon>Cytophagia</taxon>
        <taxon>Cytophagales</taxon>
        <taxon>Cyclobacteriaceae</taxon>
        <taxon>Algoriphagus</taxon>
    </lineage>
</organism>
<evidence type="ECO:0000313" key="15">
    <source>
        <dbReference type="Proteomes" id="UP001595805"/>
    </source>
</evidence>
<comment type="caution">
    <text evidence="14">The sequence shown here is derived from an EMBL/GenBank/DDBJ whole genome shotgun (WGS) entry which is preliminary data.</text>
</comment>
<keyword evidence="15" id="KW-1185">Reference proteome</keyword>
<dbReference type="SUPFAM" id="SSF56935">
    <property type="entry name" value="Porins"/>
    <property type="match status" value="1"/>
</dbReference>
<dbReference type="InterPro" id="IPR037066">
    <property type="entry name" value="Plug_dom_sf"/>
</dbReference>
<proteinExistence type="inferred from homology"/>
<keyword evidence="7 10" id="KW-0472">Membrane</keyword>
<dbReference type="EMBL" id="JBHRZS010000002">
    <property type="protein sequence ID" value="MFC3878613.1"/>
    <property type="molecule type" value="Genomic_DNA"/>
</dbReference>
<keyword evidence="5" id="KW-0732">Signal</keyword>
<dbReference type="PROSITE" id="PS52016">
    <property type="entry name" value="TONB_DEPENDENT_REC_3"/>
    <property type="match status" value="1"/>
</dbReference>
<dbReference type="Pfam" id="PF00593">
    <property type="entry name" value="TonB_dep_Rec_b-barrel"/>
    <property type="match status" value="1"/>
</dbReference>
<dbReference type="InterPro" id="IPR000531">
    <property type="entry name" value="Beta-barrel_TonB"/>
</dbReference>
<sequence length="619" mass="69372">MSLLLWIGMFFGFQPQSQDTVALAQVDVYAPALARFTQGQKVENYSKSILSEYSGRSLGDLLQETSPIFIRQYGPGMLASPSFRGTSAGHTAVFWNGLPINSPSLGQSDLSIYPVQAFDKVQVQFGSSGALFGNEAIGGSIHLDSQSDFDQGLQLNINQQFGSFGLKNTGISAGFSSEKVSLQSKFYSFQIQNDFPYRDLGQPETPLVNQDHAAVKQIGFVQDFALNLKPNQQIKASYWWNSADRQIQPVMGSSGGDTQEDESHRIVLDYFLFGDQSVLNFKTGLVLDRQLFNGSANDTDQYFLSGDWDKTFNEKWSLKTGVRYTQAVGNLSTYQATDTRLELYQSLRFLPSEKISLSANFRELAYEGGGIPFAPSLGMDWSIRNMSLLSIILKTSLGRGFKVPTLNDRFWEPGGNPDLLPEESWNGEIGVHFSGEGELSWKSSMTYYRMEVDNWIIWLPKGNVWSPENLREVQNQGLEYQGNLSRSQGLWNFSASWSYTWSKAIITEGVGESDQAIGKQLPYTPEHQANGRIEVSHAGLSVFLGTFYVGERRVTSDGGRSMPSYQLFNLGLNYENFHWGQVKIPLRFQVNNLFNTEYQVLNLRPMPGRSYQLSLSIQL</sequence>
<evidence type="ECO:0000256" key="6">
    <source>
        <dbReference type="ARBA" id="ARBA00023077"/>
    </source>
</evidence>
<evidence type="ECO:0000256" key="11">
    <source>
        <dbReference type="RuleBase" id="RU003357"/>
    </source>
</evidence>
<comment type="similarity">
    <text evidence="10 11">Belongs to the TonB-dependent receptor family.</text>
</comment>
<feature type="domain" description="TonB-dependent receptor-like beta-barrel" evidence="12">
    <location>
        <begin position="147"/>
        <end position="593"/>
    </location>
</feature>
<gene>
    <name evidence="14" type="ORF">ACFOSV_00405</name>
</gene>
<dbReference type="Proteomes" id="UP001595805">
    <property type="component" value="Unassembled WGS sequence"/>
</dbReference>
<evidence type="ECO:0000256" key="3">
    <source>
        <dbReference type="ARBA" id="ARBA00022452"/>
    </source>
</evidence>
<keyword evidence="2 10" id="KW-0813">Transport</keyword>
<dbReference type="InterPro" id="IPR012910">
    <property type="entry name" value="Plug_dom"/>
</dbReference>
<evidence type="ECO:0000256" key="8">
    <source>
        <dbReference type="ARBA" id="ARBA00023170"/>
    </source>
</evidence>